<comment type="caution">
    <text evidence="2">The sequence shown here is derived from an EMBL/GenBank/DDBJ whole genome shotgun (WGS) entry which is preliminary data.</text>
</comment>
<dbReference type="PANTHER" id="PTHR37298">
    <property type="entry name" value="UPF0111 PROTEIN YKAA"/>
    <property type="match status" value="1"/>
</dbReference>
<evidence type="ECO:0000313" key="2">
    <source>
        <dbReference type="EMBL" id="MBC5754573.1"/>
    </source>
</evidence>
<evidence type="ECO:0000256" key="1">
    <source>
        <dbReference type="ARBA" id="ARBA00008591"/>
    </source>
</evidence>
<protein>
    <submittedName>
        <fullName evidence="2">DUF47 family protein</fullName>
    </submittedName>
</protein>
<reference evidence="2 3" key="1">
    <citation type="submission" date="2020-08" db="EMBL/GenBank/DDBJ databases">
        <title>Genome public.</title>
        <authorList>
            <person name="Liu C."/>
            <person name="Sun Q."/>
        </authorList>
    </citation>
    <scope>NUCLEOTIDE SEQUENCE [LARGE SCALE GENOMIC DNA]</scope>
    <source>
        <strain evidence="2 3">BX0805</strain>
    </source>
</reference>
<dbReference type="Proteomes" id="UP000621540">
    <property type="component" value="Unassembled WGS sequence"/>
</dbReference>
<dbReference type="InterPro" id="IPR018445">
    <property type="entry name" value="Put_Phosphate_transp_reg"/>
</dbReference>
<dbReference type="RefSeq" id="WP_186982528.1">
    <property type="nucleotide sequence ID" value="NZ_JACOQH010000008.1"/>
</dbReference>
<name>A0ABR7ICG4_9FIRM</name>
<dbReference type="PANTHER" id="PTHR37298:SF1">
    <property type="entry name" value="UPF0111 PROTEIN YKAA"/>
    <property type="match status" value="1"/>
</dbReference>
<keyword evidence="3" id="KW-1185">Reference proteome</keyword>
<gene>
    <name evidence="2" type="ORF">H8Z76_11200</name>
</gene>
<dbReference type="EMBL" id="JACOQH010000008">
    <property type="protein sequence ID" value="MBC5754573.1"/>
    <property type="molecule type" value="Genomic_DNA"/>
</dbReference>
<organism evidence="2 3">
    <name type="scientific">Roseburia yibonii</name>
    <dbReference type="NCBI Taxonomy" id="2763063"/>
    <lineage>
        <taxon>Bacteria</taxon>
        <taxon>Bacillati</taxon>
        <taxon>Bacillota</taxon>
        <taxon>Clostridia</taxon>
        <taxon>Lachnospirales</taxon>
        <taxon>Lachnospiraceae</taxon>
        <taxon>Roseburia</taxon>
    </lineage>
</organism>
<evidence type="ECO:0000313" key="3">
    <source>
        <dbReference type="Proteomes" id="UP000621540"/>
    </source>
</evidence>
<dbReference type="InterPro" id="IPR052912">
    <property type="entry name" value="UPF0111_domain"/>
</dbReference>
<dbReference type="InterPro" id="IPR038078">
    <property type="entry name" value="PhoU-like_sf"/>
</dbReference>
<sequence>MKKKKEEFYYKNLCSAMEYAYQAAQFLTETLKHFDKETIQEKLDAMHELEQKGDVKKHKMMKALSQAFITPIEREDLVSLSGYIDDITDAVEEVLLQIYMSNVTEIRADVFPTLDLLSESIKALGDVMEELKDFKHSKVIEDYIIRVNDLEEQGDRLYVENMHTLHGEEDIRTIVIWRTIYEYLEICIDTCEHVADIVGMVIMKNS</sequence>
<dbReference type="Pfam" id="PF01865">
    <property type="entry name" value="PhoU_div"/>
    <property type="match status" value="1"/>
</dbReference>
<proteinExistence type="inferred from homology"/>
<dbReference type="Gene3D" id="1.20.58.220">
    <property type="entry name" value="Phosphate transport system protein phou homolog 2, domain 2"/>
    <property type="match status" value="1"/>
</dbReference>
<comment type="similarity">
    <text evidence="1">Belongs to the UPF0111 family.</text>
</comment>
<accession>A0ABR7ICG4</accession>